<dbReference type="GO" id="GO:0006508">
    <property type="term" value="P:proteolysis"/>
    <property type="evidence" value="ECO:0007669"/>
    <property type="project" value="InterPro"/>
</dbReference>
<dbReference type="Gene3D" id="3.90.70.10">
    <property type="entry name" value="Cysteine proteinases"/>
    <property type="match status" value="1"/>
</dbReference>
<feature type="chain" id="PRO_5018550774" evidence="4">
    <location>
        <begin position="25"/>
        <end position="526"/>
    </location>
</feature>
<dbReference type="Pfam" id="PF00112">
    <property type="entry name" value="Peptidase_C1"/>
    <property type="match status" value="1"/>
</dbReference>
<reference evidence="6 7" key="1">
    <citation type="journal article" date="2017" name="Nat. Ecol. Evol.">
        <title>Scallop genome provides insights into evolution of bilaterian karyotype and development.</title>
        <authorList>
            <person name="Wang S."/>
            <person name="Zhang J."/>
            <person name="Jiao W."/>
            <person name="Li J."/>
            <person name="Xun X."/>
            <person name="Sun Y."/>
            <person name="Guo X."/>
            <person name="Huan P."/>
            <person name="Dong B."/>
            <person name="Zhang L."/>
            <person name="Hu X."/>
            <person name="Sun X."/>
            <person name="Wang J."/>
            <person name="Zhao C."/>
            <person name="Wang Y."/>
            <person name="Wang D."/>
            <person name="Huang X."/>
            <person name="Wang R."/>
            <person name="Lv J."/>
            <person name="Li Y."/>
            <person name="Zhang Z."/>
            <person name="Liu B."/>
            <person name="Lu W."/>
            <person name="Hui Y."/>
            <person name="Liang J."/>
            <person name="Zhou Z."/>
            <person name="Hou R."/>
            <person name="Li X."/>
            <person name="Liu Y."/>
            <person name="Li H."/>
            <person name="Ning X."/>
            <person name="Lin Y."/>
            <person name="Zhao L."/>
            <person name="Xing Q."/>
            <person name="Dou J."/>
            <person name="Li Y."/>
            <person name="Mao J."/>
            <person name="Guo H."/>
            <person name="Dou H."/>
            <person name="Li T."/>
            <person name="Mu C."/>
            <person name="Jiang W."/>
            <person name="Fu Q."/>
            <person name="Fu X."/>
            <person name="Miao Y."/>
            <person name="Liu J."/>
            <person name="Yu Q."/>
            <person name="Li R."/>
            <person name="Liao H."/>
            <person name="Li X."/>
            <person name="Kong Y."/>
            <person name="Jiang Z."/>
            <person name="Chourrout D."/>
            <person name="Li R."/>
            <person name="Bao Z."/>
        </authorList>
    </citation>
    <scope>NUCLEOTIDE SEQUENCE [LARGE SCALE GENOMIC DNA]</scope>
    <source>
        <strain evidence="6 7">PY_sf001</strain>
    </source>
</reference>
<dbReference type="PROSITE" id="PS50958">
    <property type="entry name" value="SMB_2"/>
    <property type="match status" value="1"/>
</dbReference>
<dbReference type="InterPro" id="IPR038765">
    <property type="entry name" value="Papain-like_cys_pep_sf"/>
</dbReference>
<feature type="region of interest" description="Disordered" evidence="3">
    <location>
        <begin position="477"/>
        <end position="500"/>
    </location>
</feature>
<dbReference type="PROSITE" id="PS00640">
    <property type="entry name" value="THIOL_PROTEASE_ASN"/>
    <property type="match status" value="1"/>
</dbReference>
<evidence type="ECO:0000256" key="3">
    <source>
        <dbReference type="SAM" id="MobiDB-lite"/>
    </source>
</evidence>
<protein>
    <submittedName>
        <fullName evidence="6">Tubulointerstitial nephritis antigen-like</fullName>
    </submittedName>
</protein>
<dbReference type="PROSITE" id="PS00639">
    <property type="entry name" value="THIOL_PROTEASE_HIS"/>
    <property type="match status" value="1"/>
</dbReference>
<feature type="compositionally biased region" description="Polar residues" evidence="3">
    <location>
        <begin position="477"/>
        <end position="496"/>
    </location>
</feature>
<dbReference type="InterPro" id="IPR025660">
    <property type="entry name" value="Pept_his_AS"/>
</dbReference>
<keyword evidence="7" id="KW-1185">Reference proteome</keyword>
<comment type="similarity">
    <text evidence="1">Belongs to the peptidase C1 family.</text>
</comment>
<dbReference type="SMART" id="SM00645">
    <property type="entry name" value="Pept_C1"/>
    <property type="match status" value="1"/>
</dbReference>
<feature type="domain" description="SMB" evidence="5">
    <location>
        <begin position="54"/>
        <end position="102"/>
    </location>
</feature>
<dbReference type="InterPro" id="IPR000668">
    <property type="entry name" value="Peptidase_C1A_C"/>
</dbReference>
<proteinExistence type="inferred from homology"/>
<accession>A0A210QBT7</accession>
<dbReference type="AlphaFoldDB" id="A0A210QBT7"/>
<dbReference type="Proteomes" id="UP000242188">
    <property type="component" value="Unassembled WGS sequence"/>
</dbReference>
<comment type="caution">
    <text evidence="6">The sequence shown here is derived from an EMBL/GenBank/DDBJ whole genome shotgun (WGS) entry which is preliminary data.</text>
</comment>
<feature type="signal peptide" evidence="4">
    <location>
        <begin position="1"/>
        <end position="24"/>
    </location>
</feature>
<keyword evidence="4" id="KW-0732">Signal</keyword>
<dbReference type="InterPro" id="IPR001212">
    <property type="entry name" value="Somatomedin_B_dom"/>
</dbReference>
<keyword evidence="2" id="KW-1015">Disulfide bond</keyword>
<gene>
    <name evidence="6" type="ORF">KP79_PYT08122</name>
</gene>
<evidence type="ECO:0000256" key="2">
    <source>
        <dbReference type="ARBA" id="ARBA00023157"/>
    </source>
</evidence>
<evidence type="ECO:0000259" key="5">
    <source>
        <dbReference type="PROSITE" id="PS50958"/>
    </source>
</evidence>
<dbReference type="EMBL" id="NEDP02004236">
    <property type="protein sequence ID" value="OWF46195.1"/>
    <property type="molecule type" value="Genomic_DNA"/>
</dbReference>
<name>A0A210QBT7_MIZYE</name>
<dbReference type="CDD" id="cd02620">
    <property type="entry name" value="Peptidase_C1A_CathepsinB"/>
    <property type="match status" value="1"/>
</dbReference>
<evidence type="ECO:0000256" key="1">
    <source>
        <dbReference type="ARBA" id="ARBA00008455"/>
    </source>
</evidence>
<evidence type="ECO:0000313" key="7">
    <source>
        <dbReference type="Proteomes" id="UP000242188"/>
    </source>
</evidence>
<dbReference type="PRINTS" id="PR00705">
    <property type="entry name" value="PAPAIN"/>
</dbReference>
<sequence length="526" mass="59106">MERVVSKFLLVCVTTILVSIPALGDERVGLKLSRSKRFIEMDDDVRGPYCATRRDGQCCPGRDDTCTVPILDSTCYCDIFCNETASDCCPDFFSFCHGIKPEPIRRGCQRAGQEYPTNFVLTDNCNTCTCIVDPTFPDQQRWNCTKHVCLIQTKMIGQVNSHDSGWRADNYSAFWGMTLDEGVRYRLGTIPPDMAVRKMKPVRVQIDPDLPDEFDSRERWQGRIHPVRDQGNCGASWAFSTVATAADRLSIESDGILHDELSPQHLLSCNTARGQLGCEGGYLDKAWWFLRKKGIVSDGCYPYVSGSDSEAGMCMLKTKKNANTAPCPNGQANSTGRILYSTPPYRISSDEKDIMNEIYKNGPVQAIMKVKEDFFIYKSGVYQYSNTVPDLLPDDDDRGYHSVRIIGWGVETNNSSNTTTKYWLCANSWGHHWGEKGYFRVRRGVNECSLEDIIIASCWSGPGVERVVHSDARANEYINQPGPSEQNEGISQTPSDLRSAGPISVLRNKRRRCKNGRCVVVKWMGR</sequence>
<dbReference type="SUPFAM" id="SSF54001">
    <property type="entry name" value="Cysteine proteinases"/>
    <property type="match status" value="1"/>
</dbReference>
<dbReference type="PROSITE" id="PS00524">
    <property type="entry name" value="SMB_1"/>
    <property type="match status" value="1"/>
</dbReference>
<organism evidence="6 7">
    <name type="scientific">Mizuhopecten yessoensis</name>
    <name type="common">Japanese scallop</name>
    <name type="synonym">Patinopecten yessoensis</name>
    <dbReference type="NCBI Taxonomy" id="6573"/>
    <lineage>
        <taxon>Eukaryota</taxon>
        <taxon>Metazoa</taxon>
        <taxon>Spiralia</taxon>
        <taxon>Lophotrochozoa</taxon>
        <taxon>Mollusca</taxon>
        <taxon>Bivalvia</taxon>
        <taxon>Autobranchia</taxon>
        <taxon>Pteriomorphia</taxon>
        <taxon>Pectinida</taxon>
        <taxon>Pectinoidea</taxon>
        <taxon>Pectinidae</taxon>
        <taxon>Mizuhopecten</taxon>
    </lineage>
</organism>
<dbReference type="GO" id="GO:0008234">
    <property type="term" value="F:cysteine-type peptidase activity"/>
    <property type="evidence" value="ECO:0007669"/>
    <property type="project" value="InterPro"/>
</dbReference>
<dbReference type="InterPro" id="IPR013128">
    <property type="entry name" value="Peptidase_C1A"/>
</dbReference>
<evidence type="ECO:0000256" key="4">
    <source>
        <dbReference type="SAM" id="SignalP"/>
    </source>
</evidence>
<dbReference type="PANTHER" id="PTHR12411">
    <property type="entry name" value="CYSTEINE PROTEASE FAMILY C1-RELATED"/>
    <property type="match status" value="1"/>
</dbReference>
<dbReference type="OrthoDB" id="3789175at2759"/>
<dbReference type="InterPro" id="IPR025661">
    <property type="entry name" value="Pept_asp_AS"/>
</dbReference>
<evidence type="ECO:0000313" key="6">
    <source>
        <dbReference type="EMBL" id="OWF46195.1"/>
    </source>
</evidence>